<evidence type="ECO:0000259" key="7">
    <source>
        <dbReference type="Pfam" id="PF21981"/>
    </source>
</evidence>
<dbReference type="InterPro" id="IPR003783">
    <property type="entry name" value="Regulatory_RecX"/>
</dbReference>
<dbReference type="Pfam" id="PF21982">
    <property type="entry name" value="RecX_HTH1"/>
    <property type="match status" value="1"/>
</dbReference>
<dbReference type="EMBL" id="CP093346">
    <property type="protein sequence ID" value="WOG98468.1"/>
    <property type="molecule type" value="Genomic_DNA"/>
</dbReference>
<dbReference type="AlphaFoldDB" id="A0AAF0X171"/>
<feature type="domain" description="RecX second three-helical" evidence="6">
    <location>
        <begin position="259"/>
        <end position="299"/>
    </location>
</feature>
<comment type="subcellular location">
    <subcellularLocation>
        <location evidence="1">Cytoplasm</location>
    </subcellularLocation>
</comment>
<evidence type="ECO:0000259" key="6">
    <source>
        <dbReference type="Pfam" id="PF02631"/>
    </source>
</evidence>
<evidence type="ECO:0000259" key="8">
    <source>
        <dbReference type="Pfam" id="PF21982"/>
    </source>
</evidence>
<dbReference type="Gene3D" id="1.10.10.10">
    <property type="entry name" value="Winged helix-like DNA-binding domain superfamily/Winged helix DNA-binding domain"/>
    <property type="match status" value="3"/>
</dbReference>
<protein>
    <recommendedName>
        <fullName evidence="3">Regulatory protein RecX</fullName>
    </recommendedName>
</protein>
<reference evidence="9" key="2">
    <citation type="submission" date="2022-03" db="EMBL/GenBank/DDBJ databases">
        <title>Draft title - Genomic analysis of global carrot germplasm unveils the trajectory of domestication and the origin of high carotenoid orange carrot.</title>
        <authorList>
            <person name="Iorizzo M."/>
            <person name="Ellison S."/>
            <person name="Senalik D."/>
            <person name="Macko-Podgorni A."/>
            <person name="Grzebelus D."/>
            <person name="Bostan H."/>
            <person name="Rolling W."/>
            <person name="Curaba J."/>
            <person name="Simon P."/>
        </authorList>
    </citation>
    <scope>NUCLEOTIDE SEQUENCE</scope>
    <source>
        <tissue evidence="9">Leaf</tissue>
    </source>
</reference>
<dbReference type="Proteomes" id="UP000077755">
    <property type="component" value="Chromosome 4"/>
</dbReference>
<gene>
    <name evidence="9" type="ORF">DCAR_0417811</name>
</gene>
<evidence type="ECO:0000256" key="1">
    <source>
        <dbReference type="ARBA" id="ARBA00004496"/>
    </source>
</evidence>
<reference evidence="9" key="1">
    <citation type="journal article" date="2016" name="Nat. Genet.">
        <title>A high-quality carrot genome assembly provides new insights into carotenoid accumulation and asterid genome evolution.</title>
        <authorList>
            <person name="Iorizzo M."/>
            <person name="Ellison S."/>
            <person name="Senalik D."/>
            <person name="Zeng P."/>
            <person name="Satapoomin P."/>
            <person name="Huang J."/>
            <person name="Bowman M."/>
            <person name="Iovene M."/>
            <person name="Sanseverino W."/>
            <person name="Cavagnaro P."/>
            <person name="Yildiz M."/>
            <person name="Macko-Podgorni A."/>
            <person name="Moranska E."/>
            <person name="Grzebelus E."/>
            <person name="Grzebelus D."/>
            <person name="Ashrafi H."/>
            <person name="Zheng Z."/>
            <person name="Cheng S."/>
            <person name="Spooner D."/>
            <person name="Van Deynze A."/>
            <person name="Simon P."/>
        </authorList>
    </citation>
    <scope>NUCLEOTIDE SEQUENCE</scope>
    <source>
        <tissue evidence="9">Leaf</tissue>
    </source>
</reference>
<sequence length="376" mass="42328">MVILTGKLIYGVALESHSRFLFIPWVRSNGVIMSLKVSNFSSSIPVRYIPKNSPKPRIPLVSTPPKNDIEEQVKHKHTCLDSNVGRAESSYGTEVAKRKFSPKKSFKTENSRSLVPPVNDFHDVSRHGSPESDVLGLELGDGGKSMGGSFDVDEVLDRNHRAIVNLDFNAESETDEELGGLKSLEDSEELVHEITGKEASGTAFQPSKNNQDAENMAVRFLSRRALTKMELRKKLIAKRYPLHVVDEVINKFQIRKFLDDFQYAEAFSRSRFSSLSWGPARIKQALRLKGVSEADAEKAIKLVFKDGQSGEDQSRFGLSKSSLDQLYAQASKRWLQSQSQPVEKRKSKIIQWLQYRGFNWGVVNGVLKKLESDFPP</sequence>
<evidence type="ECO:0000313" key="9">
    <source>
        <dbReference type="EMBL" id="WOG98468.1"/>
    </source>
</evidence>
<dbReference type="HAMAP" id="MF_01114">
    <property type="entry name" value="RecX"/>
    <property type="match status" value="1"/>
</dbReference>
<feature type="domain" description="RecX third three-helical" evidence="7">
    <location>
        <begin position="323"/>
        <end position="367"/>
    </location>
</feature>
<dbReference type="GO" id="GO:0006282">
    <property type="term" value="P:regulation of DNA repair"/>
    <property type="evidence" value="ECO:0007669"/>
    <property type="project" value="InterPro"/>
</dbReference>
<feature type="compositionally biased region" description="Basic and acidic residues" evidence="5">
    <location>
        <begin position="120"/>
        <end position="130"/>
    </location>
</feature>
<comment type="similarity">
    <text evidence="2">Belongs to the RecX family.</text>
</comment>
<feature type="region of interest" description="Disordered" evidence="5">
    <location>
        <begin position="107"/>
        <end position="130"/>
    </location>
</feature>
<dbReference type="KEGG" id="dcr:108218322"/>
<proteinExistence type="inferred from homology"/>
<dbReference type="InterPro" id="IPR053925">
    <property type="entry name" value="RecX_HTH_3rd"/>
</dbReference>
<accession>A0AAF0X171</accession>
<dbReference type="GO" id="GO:0005737">
    <property type="term" value="C:cytoplasm"/>
    <property type="evidence" value="ECO:0007669"/>
    <property type="project" value="UniProtKB-SubCell"/>
</dbReference>
<name>A0AAF0X171_DAUCS</name>
<evidence type="ECO:0000313" key="10">
    <source>
        <dbReference type="Proteomes" id="UP000077755"/>
    </source>
</evidence>
<evidence type="ECO:0000256" key="4">
    <source>
        <dbReference type="ARBA" id="ARBA00022490"/>
    </source>
</evidence>
<keyword evidence="4" id="KW-0963">Cytoplasm</keyword>
<dbReference type="PANTHER" id="PTHR33602">
    <property type="entry name" value="REGULATORY PROTEIN RECX FAMILY PROTEIN"/>
    <property type="match status" value="1"/>
</dbReference>
<dbReference type="InterPro" id="IPR053924">
    <property type="entry name" value="RecX_HTH_2nd"/>
</dbReference>
<evidence type="ECO:0000256" key="5">
    <source>
        <dbReference type="SAM" id="MobiDB-lite"/>
    </source>
</evidence>
<dbReference type="InterPro" id="IPR053926">
    <property type="entry name" value="RecX_HTH_1st"/>
</dbReference>
<dbReference type="PANTHER" id="PTHR33602:SF1">
    <property type="entry name" value="REGULATORY PROTEIN RECX FAMILY PROTEIN"/>
    <property type="match status" value="1"/>
</dbReference>
<keyword evidence="10" id="KW-1185">Reference proteome</keyword>
<feature type="domain" description="RecX first three-helical" evidence="8">
    <location>
        <begin position="215"/>
        <end position="251"/>
    </location>
</feature>
<evidence type="ECO:0000256" key="3">
    <source>
        <dbReference type="ARBA" id="ARBA00018111"/>
    </source>
</evidence>
<dbReference type="Pfam" id="PF21981">
    <property type="entry name" value="RecX_HTH3"/>
    <property type="match status" value="1"/>
</dbReference>
<evidence type="ECO:0000256" key="2">
    <source>
        <dbReference type="ARBA" id="ARBA00009695"/>
    </source>
</evidence>
<dbReference type="Pfam" id="PF02631">
    <property type="entry name" value="RecX_HTH2"/>
    <property type="match status" value="1"/>
</dbReference>
<dbReference type="InterPro" id="IPR036388">
    <property type="entry name" value="WH-like_DNA-bd_sf"/>
</dbReference>
<organism evidence="9 10">
    <name type="scientific">Daucus carota subsp. sativus</name>
    <name type="common">Carrot</name>
    <dbReference type="NCBI Taxonomy" id="79200"/>
    <lineage>
        <taxon>Eukaryota</taxon>
        <taxon>Viridiplantae</taxon>
        <taxon>Streptophyta</taxon>
        <taxon>Embryophyta</taxon>
        <taxon>Tracheophyta</taxon>
        <taxon>Spermatophyta</taxon>
        <taxon>Magnoliopsida</taxon>
        <taxon>eudicotyledons</taxon>
        <taxon>Gunneridae</taxon>
        <taxon>Pentapetalae</taxon>
        <taxon>asterids</taxon>
        <taxon>campanulids</taxon>
        <taxon>Apiales</taxon>
        <taxon>Apiaceae</taxon>
        <taxon>Apioideae</taxon>
        <taxon>Scandiceae</taxon>
        <taxon>Daucinae</taxon>
        <taxon>Daucus</taxon>
        <taxon>Daucus sect. Daucus</taxon>
    </lineage>
</organism>